<keyword evidence="10 14" id="KW-0067">ATP-binding</keyword>
<gene>
    <name evidence="16" type="ORF">BRCON_1357</name>
</gene>
<dbReference type="CDD" id="cd02064">
    <property type="entry name" value="FAD_synthetase_N"/>
    <property type="match status" value="1"/>
</dbReference>
<dbReference type="GO" id="GO:0008531">
    <property type="term" value="F:riboflavin kinase activity"/>
    <property type="evidence" value="ECO:0007669"/>
    <property type="project" value="UniProtKB-UniRule"/>
</dbReference>
<evidence type="ECO:0000256" key="11">
    <source>
        <dbReference type="ARBA" id="ARBA00023268"/>
    </source>
</evidence>
<keyword evidence="5 14" id="KW-0808">Transferase</keyword>
<evidence type="ECO:0000256" key="5">
    <source>
        <dbReference type="ARBA" id="ARBA00022679"/>
    </source>
</evidence>
<evidence type="ECO:0000256" key="3">
    <source>
        <dbReference type="ARBA" id="ARBA00022630"/>
    </source>
</evidence>
<dbReference type="EC" id="2.7.7.2" evidence="14"/>
<dbReference type="NCBIfam" id="NF004162">
    <property type="entry name" value="PRK05627.1-5"/>
    <property type="match status" value="1"/>
</dbReference>
<dbReference type="EC" id="2.7.1.26" evidence="14"/>
<organism evidence="16 17">
    <name type="scientific">Sumerlaea chitinivorans</name>
    <dbReference type="NCBI Taxonomy" id="2250252"/>
    <lineage>
        <taxon>Bacteria</taxon>
        <taxon>Candidatus Sumerlaeota</taxon>
        <taxon>Candidatus Sumerlaeia</taxon>
        <taxon>Candidatus Sumerlaeales</taxon>
        <taxon>Candidatus Sumerlaeaceae</taxon>
        <taxon>Candidatus Sumerlaea</taxon>
    </lineage>
</organism>
<dbReference type="SUPFAM" id="SSF52374">
    <property type="entry name" value="Nucleotidylyl transferase"/>
    <property type="match status" value="1"/>
</dbReference>
<protein>
    <recommendedName>
        <fullName evidence="14">Riboflavin biosynthesis protein</fullName>
    </recommendedName>
    <domain>
        <recommendedName>
            <fullName evidence="14">Riboflavin kinase</fullName>
            <ecNumber evidence="14">2.7.1.26</ecNumber>
        </recommendedName>
        <alternativeName>
            <fullName evidence="14">Flavokinase</fullName>
        </alternativeName>
    </domain>
    <domain>
        <recommendedName>
            <fullName evidence="14">FMN adenylyltransferase</fullName>
            <ecNumber evidence="14">2.7.7.2</ecNumber>
        </recommendedName>
        <alternativeName>
            <fullName evidence="14">FAD pyrophosphorylase</fullName>
        </alternativeName>
        <alternativeName>
            <fullName evidence="14">FAD synthase</fullName>
        </alternativeName>
    </domain>
</protein>
<evidence type="ECO:0000256" key="6">
    <source>
        <dbReference type="ARBA" id="ARBA00022695"/>
    </source>
</evidence>
<sequence length="330" mass="36637">MQVFEQEPWNFPAPSVLTVGVFDGLHLGHQALIKHAISRAKEKGICSAVLTFHEHPLAILAPPFCPKRLLYPDRKQQILAELGIDFLACVRFTRDFARQSPEEFVRNYLVSRCKTKGVVCGPDFTFGTNGSGTVETLRDLGEKFGFFVDVVEPCSVDNMFARSTIVRDLLFTGELDKVYRILTRPYELRGTVVPGHARGHKLGFPTANLDPTPQFVVPARGVYVCAVAGDRVPGVLPAMVNIGYNPTFGSDRLTIEAHILNFAGELRGTKLSLFFLKRLRDEQVFSGADALIRQLTRDREQTVSIWEEPGVKVMVGEVDRLLKGGTFASS</sequence>
<dbReference type="NCBIfam" id="TIGR00083">
    <property type="entry name" value="ribF"/>
    <property type="match status" value="1"/>
</dbReference>
<dbReference type="FunFam" id="3.40.50.620:FF:000021">
    <property type="entry name" value="Riboflavin biosynthesis protein"/>
    <property type="match status" value="1"/>
</dbReference>
<dbReference type="InterPro" id="IPR014729">
    <property type="entry name" value="Rossmann-like_a/b/a_fold"/>
</dbReference>
<dbReference type="Gene3D" id="3.40.50.620">
    <property type="entry name" value="HUPs"/>
    <property type="match status" value="1"/>
</dbReference>
<evidence type="ECO:0000256" key="9">
    <source>
        <dbReference type="ARBA" id="ARBA00022827"/>
    </source>
</evidence>
<evidence type="ECO:0000256" key="4">
    <source>
        <dbReference type="ARBA" id="ARBA00022643"/>
    </source>
</evidence>
<dbReference type="GO" id="GO:0003919">
    <property type="term" value="F:FMN adenylyltransferase activity"/>
    <property type="evidence" value="ECO:0007669"/>
    <property type="project" value="UniProtKB-UniRule"/>
</dbReference>
<reference evidence="16 17" key="1">
    <citation type="submission" date="2018-05" db="EMBL/GenBank/DDBJ databases">
        <title>A metagenomic window into the 2 km-deep terrestrial subsurface aquifer revealed taxonomically and functionally diverse microbial community comprising novel uncultured bacterial lineages.</title>
        <authorList>
            <person name="Kadnikov V.V."/>
            <person name="Mardanov A.V."/>
            <person name="Beletsky A.V."/>
            <person name="Banks D."/>
            <person name="Pimenov N.V."/>
            <person name="Frank Y.A."/>
            <person name="Karnachuk O.V."/>
            <person name="Ravin N.V."/>
        </authorList>
    </citation>
    <scope>NUCLEOTIDE SEQUENCE [LARGE SCALE GENOMIC DNA]</scope>
    <source>
        <strain evidence="16">BY</strain>
    </source>
</reference>
<comment type="pathway">
    <text evidence="1 14">Cofactor biosynthesis; FAD biosynthesis; FAD from FMN: step 1/1.</text>
</comment>
<dbReference type="SMART" id="SM00904">
    <property type="entry name" value="Flavokinase"/>
    <property type="match status" value="1"/>
</dbReference>
<keyword evidence="8 14" id="KW-0418">Kinase</keyword>
<evidence type="ECO:0000313" key="17">
    <source>
        <dbReference type="Proteomes" id="UP000262583"/>
    </source>
</evidence>
<comment type="catalytic activity">
    <reaction evidence="13 14">
        <text>FMN + ATP + H(+) = FAD + diphosphate</text>
        <dbReference type="Rhea" id="RHEA:17237"/>
        <dbReference type="ChEBI" id="CHEBI:15378"/>
        <dbReference type="ChEBI" id="CHEBI:30616"/>
        <dbReference type="ChEBI" id="CHEBI:33019"/>
        <dbReference type="ChEBI" id="CHEBI:57692"/>
        <dbReference type="ChEBI" id="CHEBI:58210"/>
        <dbReference type="EC" id="2.7.7.2"/>
    </reaction>
</comment>
<dbReference type="InterPro" id="IPR015865">
    <property type="entry name" value="Riboflavin_kinase_bac/euk"/>
</dbReference>
<dbReference type="InterPro" id="IPR023468">
    <property type="entry name" value="Riboflavin_kinase"/>
</dbReference>
<dbReference type="Pfam" id="PF01687">
    <property type="entry name" value="Flavokinase"/>
    <property type="match status" value="1"/>
</dbReference>
<proteinExistence type="inferred from homology"/>
<feature type="domain" description="Riboflavin kinase" evidence="15">
    <location>
        <begin position="181"/>
        <end position="307"/>
    </location>
</feature>
<dbReference type="GO" id="GO:0005524">
    <property type="term" value="F:ATP binding"/>
    <property type="evidence" value="ECO:0007669"/>
    <property type="project" value="UniProtKB-UniRule"/>
</dbReference>
<evidence type="ECO:0000256" key="13">
    <source>
        <dbReference type="ARBA" id="ARBA00049494"/>
    </source>
</evidence>
<comment type="similarity">
    <text evidence="14">Belongs to the ribF family.</text>
</comment>
<evidence type="ECO:0000256" key="12">
    <source>
        <dbReference type="ARBA" id="ARBA00047880"/>
    </source>
</evidence>
<evidence type="ECO:0000256" key="7">
    <source>
        <dbReference type="ARBA" id="ARBA00022741"/>
    </source>
</evidence>
<dbReference type="UniPathway" id="UPA00277">
    <property type="reaction ID" value="UER00407"/>
</dbReference>
<dbReference type="SUPFAM" id="SSF82114">
    <property type="entry name" value="Riboflavin kinase-like"/>
    <property type="match status" value="1"/>
</dbReference>
<keyword evidence="6 14" id="KW-0548">Nucleotidyltransferase</keyword>
<dbReference type="Gene3D" id="2.40.30.30">
    <property type="entry name" value="Riboflavin kinase-like"/>
    <property type="match status" value="1"/>
</dbReference>
<evidence type="ECO:0000259" key="15">
    <source>
        <dbReference type="SMART" id="SM00904"/>
    </source>
</evidence>
<dbReference type="PANTHER" id="PTHR22749:SF6">
    <property type="entry name" value="RIBOFLAVIN KINASE"/>
    <property type="match status" value="1"/>
</dbReference>
<dbReference type="UniPathway" id="UPA00276">
    <property type="reaction ID" value="UER00406"/>
</dbReference>
<comment type="pathway">
    <text evidence="2 14">Cofactor biosynthesis; FMN biosynthesis; FMN from riboflavin (ATP route): step 1/1.</text>
</comment>
<dbReference type="GO" id="GO:0009398">
    <property type="term" value="P:FMN biosynthetic process"/>
    <property type="evidence" value="ECO:0007669"/>
    <property type="project" value="UniProtKB-UniRule"/>
</dbReference>
<dbReference type="Pfam" id="PF06574">
    <property type="entry name" value="FAD_syn"/>
    <property type="match status" value="1"/>
</dbReference>
<dbReference type="InterPro" id="IPR015864">
    <property type="entry name" value="FAD_synthase"/>
</dbReference>
<keyword evidence="9 14" id="KW-0274">FAD</keyword>
<evidence type="ECO:0000256" key="10">
    <source>
        <dbReference type="ARBA" id="ARBA00022840"/>
    </source>
</evidence>
<dbReference type="EMBL" id="CP030759">
    <property type="protein sequence ID" value="AXA36134.1"/>
    <property type="molecule type" value="Genomic_DNA"/>
</dbReference>
<comment type="catalytic activity">
    <reaction evidence="12 14">
        <text>riboflavin + ATP = FMN + ADP + H(+)</text>
        <dbReference type="Rhea" id="RHEA:14357"/>
        <dbReference type="ChEBI" id="CHEBI:15378"/>
        <dbReference type="ChEBI" id="CHEBI:30616"/>
        <dbReference type="ChEBI" id="CHEBI:57986"/>
        <dbReference type="ChEBI" id="CHEBI:58210"/>
        <dbReference type="ChEBI" id="CHEBI:456216"/>
        <dbReference type="EC" id="2.7.1.26"/>
    </reaction>
</comment>
<dbReference type="AlphaFoldDB" id="A0A2Z4Y4Q9"/>
<evidence type="ECO:0000256" key="14">
    <source>
        <dbReference type="PIRNR" id="PIRNR004491"/>
    </source>
</evidence>
<evidence type="ECO:0000256" key="8">
    <source>
        <dbReference type="ARBA" id="ARBA00022777"/>
    </source>
</evidence>
<dbReference type="InterPro" id="IPR023465">
    <property type="entry name" value="Riboflavin_kinase_dom_sf"/>
</dbReference>
<dbReference type="InterPro" id="IPR002606">
    <property type="entry name" value="Riboflavin_kinase_bac"/>
</dbReference>
<dbReference type="PIRSF" id="PIRSF004491">
    <property type="entry name" value="FAD_Synth"/>
    <property type="match status" value="1"/>
</dbReference>
<dbReference type="GO" id="GO:0006747">
    <property type="term" value="P:FAD biosynthetic process"/>
    <property type="evidence" value="ECO:0007669"/>
    <property type="project" value="UniProtKB-UniRule"/>
</dbReference>
<evidence type="ECO:0000256" key="1">
    <source>
        <dbReference type="ARBA" id="ARBA00004726"/>
    </source>
</evidence>
<evidence type="ECO:0000313" key="16">
    <source>
        <dbReference type="EMBL" id="AXA36134.1"/>
    </source>
</evidence>
<name>A0A2Z4Y4Q9_SUMC1</name>
<evidence type="ECO:0000256" key="2">
    <source>
        <dbReference type="ARBA" id="ARBA00005201"/>
    </source>
</evidence>
<keyword evidence="4 14" id="KW-0288">FMN</keyword>
<dbReference type="KEGG" id="schv:BRCON_1357"/>
<dbReference type="GO" id="GO:0009231">
    <property type="term" value="P:riboflavin biosynthetic process"/>
    <property type="evidence" value="ECO:0007669"/>
    <property type="project" value="InterPro"/>
</dbReference>
<keyword evidence="7 14" id="KW-0547">Nucleotide-binding</keyword>
<dbReference type="Proteomes" id="UP000262583">
    <property type="component" value="Chromosome"/>
</dbReference>
<dbReference type="PANTHER" id="PTHR22749">
    <property type="entry name" value="RIBOFLAVIN KINASE/FMN ADENYLYLTRANSFERASE"/>
    <property type="match status" value="1"/>
</dbReference>
<keyword evidence="11" id="KW-0511">Multifunctional enzyme</keyword>
<keyword evidence="3 14" id="KW-0285">Flavoprotein</keyword>
<accession>A0A2Z4Y4Q9</accession>